<evidence type="ECO:0000256" key="2">
    <source>
        <dbReference type="ARBA" id="ARBA00022723"/>
    </source>
</evidence>
<dbReference type="PANTHER" id="PTHR43267:SF1">
    <property type="entry name" value="TRNA THREONYLCARBAMOYLADENOSINE DEHYDRATASE"/>
    <property type="match status" value="1"/>
</dbReference>
<keyword evidence="8" id="KW-0548">Nucleotidyltransferase</keyword>
<dbReference type="PANTHER" id="PTHR43267">
    <property type="entry name" value="TRNA THREONYLCARBAMOYLADENOSINE DEHYDRATASE"/>
    <property type="match status" value="1"/>
</dbReference>
<dbReference type="EMBL" id="JANWTP010000119">
    <property type="protein sequence ID" value="MDC8640398.1"/>
    <property type="molecule type" value="Genomic_DNA"/>
</dbReference>
<comment type="caution">
    <text evidence="8">The sequence shown here is derived from an EMBL/GenBank/DDBJ whole genome shotgun (WGS) entry which is preliminary data.</text>
</comment>
<dbReference type="GO" id="GO:0008237">
    <property type="term" value="F:metallopeptidase activity"/>
    <property type="evidence" value="ECO:0007669"/>
    <property type="project" value="UniProtKB-KW"/>
</dbReference>
<dbReference type="RefSeq" id="WP_273664667.1">
    <property type="nucleotide sequence ID" value="NZ_CP168178.1"/>
</dbReference>
<reference evidence="8" key="2">
    <citation type="submission" date="2022-08" db="EMBL/GenBank/DDBJ databases">
        <authorList>
            <person name="Iruegas-Bocardo F."/>
            <person name="Weisberg A.J."/>
            <person name="Riutta E.R."/>
            <person name="Kilday K."/>
            <person name="Bonkowski J.C."/>
            <person name="Creswell T."/>
            <person name="Daughtrey M.L."/>
            <person name="Rane K."/>
            <person name="Grunwald N.J."/>
            <person name="Chang J.H."/>
            <person name="Putnam M.L."/>
        </authorList>
    </citation>
    <scope>NUCLEOTIDE SEQUENCE</scope>
    <source>
        <strain evidence="8">22-338</strain>
    </source>
</reference>
<keyword evidence="5" id="KW-0482">Metalloprotease</keyword>
<keyword evidence="2" id="KW-0479">Metal-binding</keyword>
<evidence type="ECO:0000256" key="3">
    <source>
        <dbReference type="ARBA" id="ARBA00022801"/>
    </source>
</evidence>
<proteinExistence type="predicted"/>
<dbReference type="GO" id="GO:0046872">
    <property type="term" value="F:metal ion binding"/>
    <property type="evidence" value="ECO:0007669"/>
    <property type="project" value="UniProtKB-KW"/>
</dbReference>
<dbReference type="InterPro" id="IPR028090">
    <property type="entry name" value="JAB_dom_prok"/>
</dbReference>
<accession>A0A9X4BVI3</accession>
<dbReference type="SUPFAM" id="SSF69572">
    <property type="entry name" value="Activating enzymes of the ubiquitin-like proteins"/>
    <property type="match status" value="1"/>
</dbReference>
<evidence type="ECO:0000313" key="9">
    <source>
        <dbReference type="Proteomes" id="UP001140230"/>
    </source>
</evidence>
<evidence type="ECO:0000256" key="1">
    <source>
        <dbReference type="ARBA" id="ARBA00022670"/>
    </source>
</evidence>
<gene>
    <name evidence="8" type="ORF">NY667_21995</name>
</gene>
<evidence type="ECO:0000313" key="8">
    <source>
        <dbReference type="EMBL" id="MDC8640398.1"/>
    </source>
</evidence>
<dbReference type="InterPro" id="IPR035985">
    <property type="entry name" value="Ubiquitin-activating_enz"/>
</dbReference>
<protein>
    <submittedName>
        <fullName evidence="8">ThiF family adenylyltransferase</fullName>
    </submittedName>
</protein>
<keyword evidence="3" id="KW-0378">Hydrolase</keyword>
<dbReference type="Gene3D" id="3.40.140.10">
    <property type="entry name" value="Cytidine Deaminase, domain 2"/>
    <property type="match status" value="1"/>
</dbReference>
<organism evidence="8 9">
    <name type="scientific">Xanthomonas hortorum pv. hederae</name>
    <dbReference type="NCBI Taxonomy" id="453603"/>
    <lineage>
        <taxon>Bacteria</taxon>
        <taxon>Pseudomonadati</taxon>
        <taxon>Pseudomonadota</taxon>
        <taxon>Gammaproteobacteria</taxon>
        <taxon>Lysobacterales</taxon>
        <taxon>Lysobacteraceae</taxon>
        <taxon>Xanthomonas</taxon>
    </lineage>
</organism>
<dbReference type="Gene3D" id="3.40.50.720">
    <property type="entry name" value="NAD(P)-binding Rossmann-like Domain"/>
    <property type="match status" value="1"/>
</dbReference>
<feature type="domain" description="JAB" evidence="7">
    <location>
        <begin position="615"/>
        <end position="734"/>
    </location>
</feature>
<dbReference type="GO" id="GO:0008641">
    <property type="term" value="F:ubiquitin-like modifier activating enzyme activity"/>
    <property type="evidence" value="ECO:0007669"/>
    <property type="project" value="InterPro"/>
</dbReference>
<reference evidence="8" key="1">
    <citation type="journal article" date="2022" name="Phytopathology">
        <title>Whole genome sequencing-based tracing of a 2022 introduction and outbreak of Xanthomonas hortorum pv. pelargonii.</title>
        <authorList>
            <person name="Iruegas Bocardo F."/>
            <person name="Weisberg A.J."/>
            <person name="Riutta E.R."/>
            <person name="Kilday K.B."/>
            <person name="Bonkowski J.C."/>
            <person name="Creswell T.C."/>
            <person name="Daughtrey M."/>
            <person name="Rane K.K."/>
            <person name="Grunwald N.J."/>
            <person name="Chang J.H."/>
            <person name="Putnam M."/>
        </authorList>
    </citation>
    <scope>NUCLEOTIDE SEQUENCE</scope>
    <source>
        <strain evidence="8">22-338</strain>
    </source>
</reference>
<dbReference type="InterPro" id="IPR045886">
    <property type="entry name" value="ThiF/MoeB/HesA"/>
</dbReference>
<dbReference type="Pfam" id="PF14457">
    <property type="entry name" value="Prok-E2_A"/>
    <property type="match status" value="1"/>
</dbReference>
<keyword evidence="4" id="KW-0862">Zinc</keyword>
<evidence type="ECO:0000259" key="6">
    <source>
        <dbReference type="Pfam" id="PF00899"/>
    </source>
</evidence>
<sequence>MSPEYFQLDLVKLEDRSHASSRTHAMISAINANRDIGLIDVMRARTDEELSCVYIMVDVECHGVPTHNKYGLRFRERMLIVVPQDDSIATAAWAMRKDFPRLAHQNSVSALGPAQLCLYYEPMNVVARTWTAHSFLARILWWLEKNAKGELHLADQPLDTLFFESKHELVIPWDIADLVSGGKPLHVSGVRRADNGTTMRIANQVDTGQGVLAKLVKIDLEPVESGEVEWDPHTLGELNNLMTRRGANLLDPLRSAMQHDFPQQGLTQKDEPASVLVLLSIPLRRASTGHVEGVSYRAFFLHGGTLKVGAKLGALFELEGRFYTSVGILQEEQAHDWEAIGLDPVTVLWENTADRARSQSGHPDSGPKGTVVGAGSLGSALLELWIRSGWGTWTVIDKDHIRPHNLARHSALNFQIGQPKVLAVSRLVEGITRGASMLTGVEADVMSSANPEVARALRASDLVVDATADLSYPRASSANEGRARHVSVFVTPSGRSGVMMLEDIAKARCLRTIEAQYYRAIIRSEWGKTHLDGHRGLFWSGASCRDLSMVLPYSSVMIHACQFAESIPTHIRSDAAIAVIWQREPGGSTDAISLELFERRVHKTEGGLDVYMDEGLHDHLRVLRREALPNETGGILLGYHDFTQNLVVIVDALPAPRDSRGTPTSFERGTDGLLDLVEDARNRTAGIVGYVGEWHSHPDGYPAAPSRDDLIQLAQLAVGMNEEGLPVVQVIVGSHEIGVVQAEVQP</sequence>
<dbReference type="SUPFAM" id="SSF102712">
    <property type="entry name" value="JAB1/MPN domain"/>
    <property type="match status" value="1"/>
</dbReference>
<evidence type="ECO:0000256" key="5">
    <source>
        <dbReference type="ARBA" id="ARBA00023049"/>
    </source>
</evidence>
<dbReference type="InterPro" id="IPR000594">
    <property type="entry name" value="ThiF_NAD_FAD-bd"/>
</dbReference>
<keyword evidence="8" id="KW-0808">Transferase</keyword>
<dbReference type="GO" id="GO:0061503">
    <property type="term" value="F:tRNA threonylcarbamoyladenosine dehydratase"/>
    <property type="evidence" value="ECO:0007669"/>
    <property type="project" value="TreeGrafter"/>
</dbReference>
<evidence type="ECO:0000259" key="7">
    <source>
        <dbReference type="Pfam" id="PF14464"/>
    </source>
</evidence>
<dbReference type="Pfam" id="PF14464">
    <property type="entry name" value="Prok-JAB"/>
    <property type="match status" value="1"/>
</dbReference>
<evidence type="ECO:0000256" key="4">
    <source>
        <dbReference type="ARBA" id="ARBA00022833"/>
    </source>
</evidence>
<dbReference type="InterPro" id="IPR032865">
    <property type="entry name" value="Prok-E2_A"/>
</dbReference>
<dbReference type="AlphaFoldDB" id="A0A9X4BVI3"/>
<dbReference type="GO" id="GO:0016779">
    <property type="term" value="F:nucleotidyltransferase activity"/>
    <property type="evidence" value="ECO:0007669"/>
    <property type="project" value="UniProtKB-KW"/>
</dbReference>
<dbReference type="GO" id="GO:0061504">
    <property type="term" value="P:cyclic threonylcarbamoyladenosine biosynthetic process"/>
    <property type="evidence" value="ECO:0007669"/>
    <property type="project" value="TreeGrafter"/>
</dbReference>
<feature type="domain" description="THIF-type NAD/FAD binding fold" evidence="6">
    <location>
        <begin position="370"/>
        <end position="467"/>
    </location>
</feature>
<name>A0A9X4BVI3_9XANT</name>
<dbReference type="GO" id="GO:0006508">
    <property type="term" value="P:proteolysis"/>
    <property type="evidence" value="ECO:0007669"/>
    <property type="project" value="UniProtKB-KW"/>
</dbReference>
<dbReference type="Pfam" id="PF00899">
    <property type="entry name" value="ThiF"/>
    <property type="match status" value="1"/>
</dbReference>
<keyword evidence="1" id="KW-0645">Protease</keyword>
<dbReference type="Proteomes" id="UP001140230">
    <property type="component" value="Unassembled WGS sequence"/>
</dbReference>